<dbReference type="EMBL" id="JAGYPG010000003">
    <property type="protein sequence ID" value="MBS4196780.1"/>
    <property type="molecule type" value="Genomic_DNA"/>
</dbReference>
<keyword evidence="2" id="KW-1185">Reference proteome</keyword>
<organism evidence="1 2">
    <name type="scientific">Lederbergia citri</name>
    <dbReference type="NCBI Taxonomy" id="2833580"/>
    <lineage>
        <taxon>Bacteria</taxon>
        <taxon>Bacillati</taxon>
        <taxon>Bacillota</taxon>
        <taxon>Bacilli</taxon>
        <taxon>Bacillales</taxon>
        <taxon>Bacillaceae</taxon>
        <taxon>Lederbergia</taxon>
    </lineage>
</organism>
<sequence>MDLKSVTRYQETVIRNEDSSKSSVHDNEKTLDQFLQTLQRIETKIDVLLMQRDKQCRVD</sequence>
<proteinExistence type="predicted"/>
<reference evidence="1 2" key="1">
    <citation type="submission" date="2021-05" db="EMBL/GenBank/DDBJ databases">
        <title>Novel Bacillus species.</title>
        <authorList>
            <person name="Liu G."/>
        </authorList>
    </citation>
    <scope>NUCLEOTIDE SEQUENCE [LARGE SCALE GENOMIC DNA]</scope>
    <source>
        <strain evidence="2">FJAT-49780</strain>
    </source>
</reference>
<evidence type="ECO:0000313" key="2">
    <source>
        <dbReference type="Proteomes" id="UP000681414"/>
    </source>
</evidence>
<name>A0A942TFM7_9BACI</name>
<gene>
    <name evidence="1" type="ORF">KHA97_17150</name>
</gene>
<dbReference type="Proteomes" id="UP000681414">
    <property type="component" value="Unassembled WGS sequence"/>
</dbReference>
<evidence type="ECO:0000313" key="1">
    <source>
        <dbReference type="EMBL" id="MBS4196780.1"/>
    </source>
</evidence>
<comment type="caution">
    <text evidence="1">The sequence shown here is derived from an EMBL/GenBank/DDBJ whole genome shotgun (WGS) entry which is preliminary data.</text>
</comment>
<dbReference type="RefSeq" id="WP_213125997.1">
    <property type="nucleotide sequence ID" value="NZ_JAGYPG010000003.1"/>
</dbReference>
<protein>
    <submittedName>
        <fullName evidence="1">Uncharacterized protein</fullName>
    </submittedName>
</protein>
<accession>A0A942TFM7</accession>
<dbReference type="AlphaFoldDB" id="A0A942TFM7"/>